<name>A0A7R9QY09_9ACAR</name>
<sequence>MSNNFNCNITSILMKRGSVSTNNARETRA</sequence>
<accession>A0A7R9QY09</accession>
<protein>
    <submittedName>
        <fullName evidence="1">Uncharacterized protein</fullName>
    </submittedName>
</protein>
<dbReference type="EMBL" id="CAJPVJ010025806">
    <property type="protein sequence ID" value="CAG2179120.1"/>
    <property type="molecule type" value="Genomic_DNA"/>
</dbReference>
<dbReference type="EMBL" id="OC940631">
    <property type="protein sequence ID" value="CAD7661984.1"/>
    <property type="molecule type" value="Genomic_DNA"/>
</dbReference>
<organism evidence="1">
    <name type="scientific">Oppiella nova</name>
    <dbReference type="NCBI Taxonomy" id="334625"/>
    <lineage>
        <taxon>Eukaryota</taxon>
        <taxon>Metazoa</taxon>
        <taxon>Ecdysozoa</taxon>
        <taxon>Arthropoda</taxon>
        <taxon>Chelicerata</taxon>
        <taxon>Arachnida</taxon>
        <taxon>Acari</taxon>
        <taxon>Acariformes</taxon>
        <taxon>Sarcoptiformes</taxon>
        <taxon>Oribatida</taxon>
        <taxon>Brachypylina</taxon>
        <taxon>Oppioidea</taxon>
        <taxon>Oppiidae</taxon>
        <taxon>Oppiella</taxon>
    </lineage>
</organism>
<gene>
    <name evidence="1" type="ORF">ONB1V03_LOCUS18544</name>
</gene>
<evidence type="ECO:0000313" key="1">
    <source>
        <dbReference type="EMBL" id="CAD7661984.1"/>
    </source>
</evidence>
<proteinExistence type="predicted"/>
<dbReference type="Proteomes" id="UP000728032">
    <property type="component" value="Unassembled WGS sequence"/>
</dbReference>
<dbReference type="AlphaFoldDB" id="A0A7R9QY09"/>
<evidence type="ECO:0000313" key="2">
    <source>
        <dbReference type="Proteomes" id="UP000728032"/>
    </source>
</evidence>
<reference evidence="1" key="1">
    <citation type="submission" date="2020-11" db="EMBL/GenBank/DDBJ databases">
        <authorList>
            <person name="Tran Van P."/>
        </authorList>
    </citation>
    <scope>NUCLEOTIDE SEQUENCE</scope>
</reference>
<keyword evidence="2" id="KW-1185">Reference proteome</keyword>